<dbReference type="GO" id="GO:0016787">
    <property type="term" value="F:hydrolase activity"/>
    <property type="evidence" value="ECO:0007669"/>
    <property type="project" value="UniProtKB-KW"/>
</dbReference>
<evidence type="ECO:0000256" key="1">
    <source>
        <dbReference type="ARBA" id="ARBA00001968"/>
    </source>
</evidence>
<evidence type="ECO:0000259" key="7">
    <source>
        <dbReference type="Pfam" id="PF08340"/>
    </source>
</evidence>
<keyword evidence="3" id="KW-0255">Endonuclease</keyword>
<dbReference type="RefSeq" id="WP_090595786.1">
    <property type="nucleotide sequence ID" value="NZ_FNCS01000005.1"/>
</dbReference>
<dbReference type="STRING" id="440168.SAMN04487974_10528"/>
<comment type="similarity">
    <text evidence="5">Belongs to the YicC/YloC family.</text>
</comment>
<dbReference type="Pfam" id="PF08340">
    <property type="entry name" value="YicC-like_C"/>
    <property type="match status" value="1"/>
</dbReference>
<accession>A0A1G7VY37</accession>
<evidence type="ECO:0000313" key="8">
    <source>
        <dbReference type="EMBL" id="SDG63780.1"/>
    </source>
</evidence>
<feature type="domain" description="Endoribonuclease YicC-like C-terminal" evidence="7">
    <location>
        <begin position="182"/>
        <end position="297"/>
    </location>
</feature>
<reference evidence="8 9" key="1">
    <citation type="submission" date="2016-10" db="EMBL/GenBank/DDBJ databases">
        <authorList>
            <person name="de Groot N.N."/>
        </authorList>
    </citation>
    <scope>NUCLEOTIDE SEQUENCE [LARGE SCALE GENOMIC DNA]</scope>
    <source>
        <strain evidence="8 9">CGMCC 1.10267</strain>
    </source>
</reference>
<dbReference type="InterPro" id="IPR005229">
    <property type="entry name" value="YicC/YloC-like"/>
</dbReference>
<dbReference type="GO" id="GO:0004521">
    <property type="term" value="F:RNA endonuclease activity"/>
    <property type="evidence" value="ECO:0007669"/>
    <property type="project" value="InterPro"/>
</dbReference>
<evidence type="ECO:0000256" key="4">
    <source>
        <dbReference type="ARBA" id="ARBA00022801"/>
    </source>
</evidence>
<dbReference type="InterPro" id="IPR013551">
    <property type="entry name" value="YicC-like_C"/>
</dbReference>
<evidence type="ECO:0000256" key="2">
    <source>
        <dbReference type="ARBA" id="ARBA00022722"/>
    </source>
</evidence>
<name>A0A1G7VY37_9HYPH</name>
<dbReference type="EMBL" id="FNCS01000005">
    <property type="protein sequence ID" value="SDG63780.1"/>
    <property type="molecule type" value="Genomic_DNA"/>
</dbReference>
<dbReference type="AlphaFoldDB" id="A0A1G7VY37"/>
<evidence type="ECO:0000259" key="6">
    <source>
        <dbReference type="Pfam" id="PF03755"/>
    </source>
</evidence>
<sequence>MALPLSSMTGFGRASAQAEHCTITCEIKSVNGRGLDIRSRITPGFDSLEGDIRRLIGDRMARGSVSVFLNIQRHTATTDIVINEPALERVLDIIGDVSERINARKPSIEAILALKGIMDAQDADLGPEAEQRLHSAILDCVTIAVNALVESRHGEGDRIGTIISERIEEIAFLAEAARNHPSRSRETILNRLRDQVATLMDADKGFSEDRLHQEAVLLATKADIQEELDRFEAHVSAARQLMGKGGPIGRKLDFLSQEFNREANTLCSKSNDVSLTAIGLDLKALIDQLREQVQNLE</sequence>
<dbReference type="OrthoDB" id="9771229at2"/>
<feature type="domain" description="Endoribonuclease YicC-like N-terminal" evidence="6">
    <location>
        <begin position="6"/>
        <end position="159"/>
    </location>
</feature>
<dbReference type="Proteomes" id="UP000199495">
    <property type="component" value="Unassembled WGS sequence"/>
</dbReference>
<dbReference type="NCBIfam" id="TIGR00255">
    <property type="entry name" value="YicC/YloC family endoribonuclease"/>
    <property type="match status" value="1"/>
</dbReference>
<dbReference type="PANTHER" id="PTHR30636:SF3">
    <property type="entry name" value="UPF0701 PROTEIN YICC"/>
    <property type="match status" value="1"/>
</dbReference>
<dbReference type="InterPro" id="IPR013527">
    <property type="entry name" value="YicC-like_N"/>
</dbReference>
<keyword evidence="2" id="KW-0540">Nuclease</keyword>
<gene>
    <name evidence="8" type="ORF">SAMN04487974_10528</name>
</gene>
<proteinExistence type="inferred from homology"/>
<keyword evidence="4" id="KW-0378">Hydrolase</keyword>
<evidence type="ECO:0000256" key="5">
    <source>
        <dbReference type="ARBA" id="ARBA00035648"/>
    </source>
</evidence>
<evidence type="ECO:0000313" key="9">
    <source>
        <dbReference type="Proteomes" id="UP000199495"/>
    </source>
</evidence>
<evidence type="ECO:0000256" key="3">
    <source>
        <dbReference type="ARBA" id="ARBA00022759"/>
    </source>
</evidence>
<protein>
    <submittedName>
        <fullName evidence="8">TIGR00255 family protein</fullName>
    </submittedName>
</protein>
<comment type="cofactor">
    <cofactor evidence="1">
        <name>a divalent metal cation</name>
        <dbReference type="ChEBI" id="CHEBI:60240"/>
    </cofactor>
</comment>
<organism evidence="8 9">
    <name type="scientific">Pelagibacterium luteolum</name>
    <dbReference type="NCBI Taxonomy" id="440168"/>
    <lineage>
        <taxon>Bacteria</taxon>
        <taxon>Pseudomonadati</taxon>
        <taxon>Pseudomonadota</taxon>
        <taxon>Alphaproteobacteria</taxon>
        <taxon>Hyphomicrobiales</taxon>
        <taxon>Devosiaceae</taxon>
        <taxon>Pelagibacterium</taxon>
    </lineage>
</organism>
<dbReference type="Pfam" id="PF03755">
    <property type="entry name" value="YicC-like_N"/>
    <property type="match status" value="1"/>
</dbReference>
<dbReference type="PANTHER" id="PTHR30636">
    <property type="entry name" value="UPF0701 PROTEIN YICC"/>
    <property type="match status" value="1"/>
</dbReference>
<keyword evidence="9" id="KW-1185">Reference proteome</keyword>